<sequence length="66" mass="7486">METQWIVVGEEGTCGGGGAVRRRTCGERGVVVVVDERGDEMRREKGLRPVFWGRKQDQNLERTHES</sequence>
<dbReference type="AlphaFoldDB" id="A0A5N6MLD0"/>
<organism evidence="1 2">
    <name type="scientific">Mikania micrantha</name>
    <name type="common">bitter vine</name>
    <dbReference type="NCBI Taxonomy" id="192012"/>
    <lineage>
        <taxon>Eukaryota</taxon>
        <taxon>Viridiplantae</taxon>
        <taxon>Streptophyta</taxon>
        <taxon>Embryophyta</taxon>
        <taxon>Tracheophyta</taxon>
        <taxon>Spermatophyta</taxon>
        <taxon>Magnoliopsida</taxon>
        <taxon>eudicotyledons</taxon>
        <taxon>Gunneridae</taxon>
        <taxon>Pentapetalae</taxon>
        <taxon>asterids</taxon>
        <taxon>campanulids</taxon>
        <taxon>Asterales</taxon>
        <taxon>Asteraceae</taxon>
        <taxon>Asteroideae</taxon>
        <taxon>Heliantheae alliance</taxon>
        <taxon>Eupatorieae</taxon>
        <taxon>Mikania</taxon>
    </lineage>
</organism>
<accession>A0A5N6MLD0</accession>
<dbReference type="EMBL" id="SZYD01000015">
    <property type="protein sequence ID" value="KAD3641131.1"/>
    <property type="molecule type" value="Genomic_DNA"/>
</dbReference>
<dbReference type="Proteomes" id="UP000326396">
    <property type="component" value="Linkage Group LG5"/>
</dbReference>
<keyword evidence="2" id="KW-1185">Reference proteome</keyword>
<reference evidence="1 2" key="1">
    <citation type="submission" date="2019-05" db="EMBL/GenBank/DDBJ databases">
        <title>Mikania micrantha, genome provides insights into the molecular mechanism of rapid growth.</title>
        <authorList>
            <person name="Liu B."/>
        </authorList>
    </citation>
    <scope>NUCLEOTIDE SEQUENCE [LARGE SCALE GENOMIC DNA]</scope>
    <source>
        <strain evidence="1">NLD-2019</strain>
        <tissue evidence="1">Leaf</tissue>
    </source>
</reference>
<proteinExistence type="predicted"/>
<protein>
    <submittedName>
        <fullName evidence="1">Uncharacterized protein</fullName>
    </submittedName>
</protein>
<evidence type="ECO:0000313" key="2">
    <source>
        <dbReference type="Proteomes" id="UP000326396"/>
    </source>
</evidence>
<evidence type="ECO:0000313" key="1">
    <source>
        <dbReference type="EMBL" id="KAD3641131.1"/>
    </source>
</evidence>
<gene>
    <name evidence="1" type="ORF">E3N88_30355</name>
</gene>
<comment type="caution">
    <text evidence="1">The sequence shown here is derived from an EMBL/GenBank/DDBJ whole genome shotgun (WGS) entry which is preliminary data.</text>
</comment>
<name>A0A5N6MLD0_9ASTR</name>